<dbReference type="GO" id="GO:0003677">
    <property type="term" value="F:DNA binding"/>
    <property type="evidence" value="ECO:0007669"/>
    <property type="project" value="UniProtKB-KW"/>
</dbReference>
<dbReference type="PANTHER" id="PTHR46910">
    <property type="entry name" value="TRANSCRIPTION FACTOR PDR1"/>
    <property type="match status" value="1"/>
</dbReference>
<dbReference type="CDD" id="cd12148">
    <property type="entry name" value="fungal_TF_MHR"/>
    <property type="match status" value="1"/>
</dbReference>
<organism evidence="7 8">
    <name type="scientific">Fusarium sarcochroum</name>
    <dbReference type="NCBI Taxonomy" id="1208366"/>
    <lineage>
        <taxon>Eukaryota</taxon>
        <taxon>Fungi</taxon>
        <taxon>Dikarya</taxon>
        <taxon>Ascomycota</taxon>
        <taxon>Pezizomycotina</taxon>
        <taxon>Sordariomycetes</taxon>
        <taxon>Hypocreomycetidae</taxon>
        <taxon>Hypocreales</taxon>
        <taxon>Nectriaceae</taxon>
        <taxon>Fusarium</taxon>
        <taxon>Fusarium lateritium species complex</taxon>
    </lineage>
</organism>
<reference evidence="7" key="2">
    <citation type="submission" date="2020-05" db="EMBL/GenBank/DDBJ databases">
        <authorList>
            <person name="Kim H.-S."/>
            <person name="Proctor R.H."/>
            <person name="Brown D.W."/>
        </authorList>
    </citation>
    <scope>NUCLEOTIDE SEQUENCE</scope>
    <source>
        <strain evidence="7">NRRL 20472</strain>
    </source>
</reference>
<accession>A0A8H4WWI3</accession>
<dbReference type="PROSITE" id="PS51471">
    <property type="entry name" value="FE2OG_OXY"/>
    <property type="match status" value="1"/>
</dbReference>
<protein>
    <recommendedName>
        <fullName evidence="6">Fe2OG dioxygenase domain-containing protein</fullName>
    </recommendedName>
</protein>
<reference evidence="7" key="1">
    <citation type="journal article" date="2020" name="BMC Genomics">
        <title>Correction to: Identification and distribution of gene clusters required for synthesis of sphingolipid metabolism inhibitors in diverse species of the filamentous fungus Fusarium.</title>
        <authorList>
            <person name="Kim H.S."/>
            <person name="Lohmar J.M."/>
            <person name="Busman M."/>
            <person name="Brown D.W."/>
            <person name="Naumann T.A."/>
            <person name="Divon H.H."/>
            <person name="Lysoe E."/>
            <person name="Uhlig S."/>
            <person name="Proctor R.H."/>
        </authorList>
    </citation>
    <scope>NUCLEOTIDE SEQUENCE</scope>
    <source>
        <strain evidence="7">NRRL 20472</strain>
    </source>
</reference>
<keyword evidence="2" id="KW-0805">Transcription regulation</keyword>
<evidence type="ECO:0000259" key="6">
    <source>
        <dbReference type="PROSITE" id="PS51471"/>
    </source>
</evidence>
<evidence type="ECO:0000256" key="5">
    <source>
        <dbReference type="ARBA" id="ARBA00023242"/>
    </source>
</evidence>
<keyword evidence="5" id="KW-0539">Nucleus</keyword>
<sequence length="726" mass="82511">MITDRNSNVNDRRFEGIEERLKAIEAQLWRDASANQAIIEEDDQDMAESLDGDSPTIFLPNTPATLQDGTIVSAFNWGKKEELPLPPLPEIQHVMTDFFGGFNQAIPLFSHGSFLKMVDDWYNFPNRRDKASWSSINVVLALSLRHTTSGQTIIGDKVASMCISNAQSVMDSLVYRDIDHKGLQVILGLALLFMATAHPQPACVLIATAVKLVHRLKLHVQGDEDADSQTATERARLVWITYIIDRDLSLHTFEPYLLQDHDIGLDVDDIACEDGLGILLLDDEQVRVDILKLRIRLATIQGKVYDLIYSVRASKLSLNQKQAANDRLQRMLEDWYNSLPDSFKADEVSALETNFRRHCISLHITYYQCLFATRKASIRNSEWIKRLTEFSDTLEHGEHTSNAAQSATLLPSNWSTLVEAARSCLAMLDLIEPFDTALRWSSTCACEAAITILAANNLTLSEHDLHDSVDSDAEKIRISLEEFKQRIHDSGEAFLQTSTSKMEELPIKPSGIFMQHDFITPEHEEKLIHIFEHELEWPARPGRLSLHYGYTFSYKTFGIDEDTPFKPFPDWLVPLLPTTEGRPPDQVCLQQYAPGTGIPPHVDTHGPFDQLYSLSLGSPLFMQFANKETGERIEVDLLPRSMMQMSGDSRLHWTHGIKSRKTDTLSDGTVRLRKVRWSLTYRWLRGGAECECGNEKLCDTAQRRNGVEREYRWKQYEEDAKKTETA</sequence>
<dbReference type="InterPro" id="IPR050987">
    <property type="entry name" value="AtrR-like"/>
</dbReference>
<comment type="subcellular location">
    <subcellularLocation>
        <location evidence="1">Nucleus</location>
    </subcellularLocation>
</comment>
<dbReference type="OrthoDB" id="271595at2759"/>
<keyword evidence="3" id="KW-0238">DNA-binding</keyword>
<dbReference type="GO" id="GO:0005634">
    <property type="term" value="C:nucleus"/>
    <property type="evidence" value="ECO:0007669"/>
    <property type="project" value="UniProtKB-SubCell"/>
</dbReference>
<keyword evidence="8" id="KW-1185">Reference proteome</keyword>
<dbReference type="InterPro" id="IPR005123">
    <property type="entry name" value="Oxoglu/Fe-dep_dioxygenase_dom"/>
</dbReference>
<dbReference type="AlphaFoldDB" id="A0A8H4WWI3"/>
<dbReference type="Proteomes" id="UP000622797">
    <property type="component" value="Unassembled WGS sequence"/>
</dbReference>
<dbReference type="InterPro" id="IPR007219">
    <property type="entry name" value="XnlR_reg_dom"/>
</dbReference>
<dbReference type="Pfam" id="PF13532">
    <property type="entry name" value="2OG-FeII_Oxy_2"/>
    <property type="match status" value="1"/>
</dbReference>
<evidence type="ECO:0000313" key="8">
    <source>
        <dbReference type="Proteomes" id="UP000622797"/>
    </source>
</evidence>
<evidence type="ECO:0000256" key="4">
    <source>
        <dbReference type="ARBA" id="ARBA00023163"/>
    </source>
</evidence>
<keyword evidence="4" id="KW-0804">Transcription</keyword>
<dbReference type="InterPro" id="IPR027450">
    <property type="entry name" value="AlkB-like"/>
</dbReference>
<feature type="domain" description="Fe2OG dioxygenase" evidence="6">
    <location>
        <begin position="583"/>
        <end position="685"/>
    </location>
</feature>
<dbReference type="EMBL" id="JABEXW010000859">
    <property type="protein sequence ID" value="KAF4952967.1"/>
    <property type="molecule type" value="Genomic_DNA"/>
</dbReference>
<evidence type="ECO:0000256" key="3">
    <source>
        <dbReference type="ARBA" id="ARBA00023125"/>
    </source>
</evidence>
<dbReference type="GO" id="GO:0003700">
    <property type="term" value="F:DNA-binding transcription factor activity"/>
    <property type="evidence" value="ECO:0007669"/>
    <property type="project" value="InterPro"/>
</dbReference>
<evidence type="ECO:0000256" key="1">
    <source>
        <dbReference type="ARBA" id="ARBA00004123"/>
    </source>
</evidence>
<dbReference type="Gene3D" id="2.60.120.590">
    <property type="entry name" value="Alpha-ketoglutarate-dependent dioxygenase AlkB-like"/>
    <property type="match status" value="1"/>
</dbReference>
<dbReference type="InterPro" id="IPR037151">
    <property type="entry name" value="AlkB-like_sf"/>
</dbReference>
<dbReference type="SUPFAM" id="SSF51197">
    <property type="entry name" value="Clavaminate synthase-like"/>
    <property type="match status" value="1"/>
</dbReference>
<dbReference type="Pfam" id="PF04082">
    <property type="entry name" value="Fungal_trans"/>
    <property type="match status" value="1"/>
</dbReference>
<comment type="caution">
    <text evidence="7">The sequence shown here is derived from an EMBL/GenBank/DDBJ whole genome shotgun (WGS) entry which is preliminary data.</text>
</comment>
<dbReference type="PANTHER" id="PTHR46910:SF37">
    <property type="entry name" value="ZN(II)2CYS6 TRANSCRIPTION FACTOR (EUROFUNG)"/>
    <property type="match status" value="1"/>
</dbReference>
<evidence type="ECO:0000256" key="2">
    <source>
        <dbReference type="ARBA" id="ARBA00023015"/>
    </source>
</evidence>
<dbReference type="GO" id="GO:0006351">
    <property type="term" value="P:DNA-templated transcription"/>
    <property type="evidence" value="ECO:0007669"/>
    <property type="project" value="InterPro"/>
</dbReference>
<gene>
    <name evidence="7" type="ORF">FSARC_12506</name>
</gene>
<proteinExistence type="predicted"/>
<name>A0A8H4WWI3_9HYPO</name>
<dbReference type="GO" id="GO:0008270">
    <property type="term" value="F:zinc ion binding"/>
    <property type="evidence" value="ECO:0007669"/>
    <property type="project" value="InterPro"/>
</dbReference>
<evidence type="ECO:0000313" key="7">
    <source>
        <dbReference type="EMBL" id="KAF4952967.1"/>
    </source>
</evidence>